<feature type="domain" description="FAD dependent oxidoreductase" evidence="1">
    <location>
        <begin position="30"/>
        <end position="379"/>
    </location>
</feature>
<gene>
    <name evidence="2" type="ORF">GLW07_15485</name>
</gene>
<organism evidence="2 3">
    <name type="scientific">Guptibacillus hwajinpoensis</name>
    <dbReference type="NCBI Taxonomy" id="208199"/>
    <lineage>
        <taxon>Bacteria</taxon>
        <taxon>Bacillati</taxon>
        <taxon>Bacillota</taxon>
        <taxon>Bacilli</taxon>
        <taxon>Bacillales</taxon>
        <taxon>Guptibacillaceae</taxon>
        <taxon>Guptibacillus</taxon>
    </lineage>
</organism>
<dbReference type="PANTHER" id="PTHR13847:SF201">
    <property type="entry name" value="PUTATIBE OXIDOREDUCTASE"/>
    <property type="match status" value="1"/>
</dbReference>
<dbReference type="InterPro" id="IPR006076">
    <property type="entry name" value="FAD-dep_OxRdtase"/>
</dbReference>
<dbReference type="Pfam" id="PF01266">
    <property type="entry name" value="DAO"/>
    <property type="match status" value="1"/>
</dbReference>
<dbReference type="EMBL" id="WMEY01000004">
    <property type="protein sequence ID" value="MYL64761.1"/>
    <property type="molecule type" value="Genomic_DNA"/>
</dbReference>
<evidence type="ECO:0000313" key="3">
    <source>
        <dbReference type="Proteomes" id="UP000447833"/>
    </source>
</evidence>
<proteinExistence type="predicted"/>
<name>A0A845F1U3_9BACL</name>
<sequence length="395" mass="44697">MELHHGNLFWPTTVEKARSFPELTTTVTCDVLIIGGGMSGSVMARMLADYHIDTVLIEKDTIASGSTSANTGLLQFSNDAMLIDLIDRFGKEKAVYFYKLCLKAIDELDKYNATLKEKTDFKRAESLYYASNEHHAKKLKKEYDALIEHGFNADYLDSTAIENLYSFKAPAGIYTKAEAEVNPYKFALALASHAADLGVNIFEHTEVLSHQFHNKELIFQTEKGEIRTKHVIYATGYGTQEFAKTKGALLERTYTIATEPIDQFPGWHNQSLIWETDRPYYYLRTTPDRRILIGGLDANLNKEEKLEQQGQQLLNKLHELFPSIETSIAFEWSAIFGSTKDGLPYIGKHPKYDGVYFMLGYGGNGTVYSMLGAEILKDLILYGHHPAMDITRLKR</sequence>
<dbReference type="InterPro" id="IPR036188">
    <property type="entry name" value="FAD/NAD-bd_sf"/>
</dbReference>
<reference evidence="2 3" key="1">
    <citation type="submission" date="2019-11" db="EMBL/GenBank/DDBJ databases">
        <title>Genome sequences of 17 halophilic strains isolated from different environments.</title>
        <authorList>
            <person name="Furrow R.E."/>
        </authorList>
    </citation>
    <scope>NUCLEOTIDE SEQUENCE [LARGE SCALE GENOMIC DNA]</scope>
    <source>
        <strain evidence="2 3">22506_14_FS</strain>
    </source>
</reference>
<dbReference type="Gene3D" id="3.50.50.60">
    <property type="entry name" value="FAD/NAD(P)-binding domain"/>
    <property type="match status" value="1"/>
</dbReference>
<evidence type="ECO:0000313" key="2">
    <source>
        <dbReference type="EMBL" id="MYL64761.1"/>
    </source>
</evidence>
<protein>
    <submittedName>
        <fullName evidence="2">FAD-dependent oxidoreductase</fullName>
    </submittedName>
</protein>
<dbReference type="PANTHER" id="PTHR13847">
    <property type="entry name" value="SARCOSINE DEHYDROGENASE-RELATED"/>
    <property type="match status" value="1"/>
</dbReference>
<dbReference type="Proteomes" id="UP000447833">
    <property type="component" value="Unassembled WGS sequence"/>
</dbReference>
<dbReference type="SUPFAM" id="SSF51905">
    <property type="entry name" value="FAD/NAD(P)-binding domain"/>
    <property type="match status" value="1"/>
</dbReference>
<dbReference type="Gene3D" id="3.30.9.10">
    <property type="entry name" value="D-Amino Acid Oxidase, subunit A, domain 2"/>
    <property type="match status" value="1"/>
</dbReference>
<dbReference type="RefSeq" id="WP_160920160.1">
    <property type="nucleotide sequence ID" value="NZ_WMEY01000004.1"/>
</dbReference>
<evidence type="ECO:0000259" key="1">
    <source>
        <dbReference type="Pfam" id="PF01266"/>
    </source>
</evidence>
<accession>A0A845F1U3</accession>
<comment type="caution">
    <text evidence="2">The sequence shown here is derived from an EMBL/GenBank/DDBJ whole genome shotgun (WGS) entry which is preliminary data.</text>
</comment>
<dbReference type="GO" id="GO:0005737">
    <property type="term" value="C:cytoplasm"/>
    <property type="evidence" value="ECO:0007669"/>
    <property type="project" value="TreeGrafter"/>
</dbReference>
<dbReference type="AlphaFoldDB" id="A0A845F1U3"/>